<evidence type="ECO:0000313" key="2">
    <source>
        <dbReference type="Proteomes" id="UP000558113"/>
    </source>
</evidence>
<name>A0A7X4YL38_9BACL</name>
<dbReference type="InterPro" id="IPR034660">
    <property type="entry name" value="DinB/YfiT-like"/>
</dbReference>
<dbReference type="AlphaFoldDB" id="A0A7X4YL38"/>
<dbReference type="RefSeq" id="WP_161695074.1">
    <property type="nucleotide sequence ID" value="NZ_JAAAMU010000002.1"/>
</dbReference>
<comment type="caution">
    <text evidence="1">The sequence shown here is derived from an EMBL/GenBank/DDBJ whole genome shotgun (WGS) entry which is preliminary data.</text>
</comment>
<keyword evidence="2" id="KW-1185">Reference proteome</keyword>
<dbReference type="Proteomes" id="UP000558113">
    <property type="component" value="Unassembled WGS sequence"/>
</dbReference>
<dbReference type="EMBL" id="JAAAMU010000002">
    <property type="protein sequence ID" value="NBC68363.1"/>
    <property type="molecule type" value="Genomic_DNA"/>
</dbReference>
<protein>
    <submittedName>
        <fullName evidence="1">Uncharacterized protein</fullName>
    </submittedName>
</protein>
<accession>A0A7X4YL38</accession>
<organism evidence="1 2">
    <name type="scientific">Paenibacillus sacheonensis</name>
    <dbReference type="NCBI Taxonomy" id="742054"/>
    <lineage>
        <taxon>Bacteria</taxon>
        <taxon>Bacillati</taxon>
        <taxon>Bacillota</taxon>
        <taxon>Bacilli</taxon>
        <taxon>Bacillales</taxon>
        <taxon>Paenibacillaceae</taxon>
        <taxon>Paenibacillus</taxon>
    </lineage>
</organism>
<reference evidence="1 2" key="1">
    <citation type="submission" date="2020-01" db="EMBL/GenBank/DDBJ databases">
        <title>Paenibacillus soybeanensis sp. nov. isolated from the nodules of soybean (Glycine max(L.) Merr).</title>
        <authorList>
            <person name="Wang H."/>
        </authorList>
    </citation>
    <scope>NUCLEOTIDE SEQUENCE [LARGE SCALE GENOMIC DNA]</scope>
    <source>
        <strain evidence="1 2">DSM 23054</strain>
    </source>
</reference>
<dbReference type="Gene3D" id="1.20.120.450">
    <property type="entry name" value="dinb family like domain"/>
    <property type="match status" value="1"/>
</dbReference>
<sequence length="208" mass="23487">MEPIKCIIAFIPHEGTVRRSNNQNHITACLNLISRRWTTAGSRPIESPSCLMPSAKPQALDEIQAKLNRSRQALLQVTEHAGEDVLVRKFYPHPVFGMMDGKRWLDFVGITNGGTWRSSKNWKHWPVTCSSLNSHFSPQEQEITVNRASLALHFAQFANHNSEPISPFRTKLSQFKAPPPSATNSSSAQITFPKRYSRIGHCQFLHIS</sequence>
<proteinExistence type="predicted"/>
<gene>
    <name evidence="1" type="ORF">GT003_05045</name>
</gene>
<dbReference type="OrthoDB" id="5464839at2"/>
<evidence type="ECO:0000313" key="1">
    <source>
        <dbReference type="EMBL" id="NBC68363.1"/>
    </source>
</evidence>